<protein>
    <submittedName>
        <fullName evidence="9">P450 monooxygenase</fullName>
    </submittedName>
</protein>
<keyword evidence="4 8" id="KW-0560">Oxidoreductase</keyword>
<keyword evidence="5 7" id="KW-0408">Iron</keyword>
<dbReference type="OrthoDB" id="1470350at2759"/>
<evidence type="ECO:0000256" key="3">
    <source>
        <dbReference type="ARBA" id="ARBA00022723"/>
    </source>
</evidence>
<gene>
    <name evidence="9" type="ORF">FB567DRAFT_577965</name>
</gene>
<evidence type="ECO:0000313" key="10">
    <source>
        <dbReference type="Proteomes" id="UP000813461"/>
    </source>
</evidence>
<dbReference type="InterPro" id="IPR002401">
    <property type="entry name" value="Cyt_P450_E_grp-I"/>
</dbReference>
<keyword evidence="3 7" id="KW-0479">Metal-binding</keyword>
<keyword evidence="10" id="KW-1185">Reference proteome</keyword>
<comment type="similarity">
    <text evidence="2 8">Belongs to the cytochrome P450 family.</text>
</comment>
<evidence type="ECO:0000256" key="2">
    <source>
        <dbReference type="ARBA" id="ARBA00010617"/>
    </source>
</evidence>
<sequence length="512" mass="57992">MAIFTFTNVVVSLLSIYIARRIYWEATTGSRRRAISKRKGALPCPPRTSNLPSFLPTFGIDFFIGHLKAIKQKRLLEKWQQDLINANAHTITFSFFGKQLFLTEDPEVVKTILATEFDTWSLGQERIKQMSEFLGLGIFTNEGAAWKHSREMLRPCFERHQVADISHFAKHLDRFISLLPTDGTTVDLQPLFHELTLDIATEFLFGRSTDSLKREEKTKDVAEFVDAFEYCSNPLSSEQYAKWGYIGPLLPDKKRKTSAQNIKDFVDNIVDEELAAKSTDPDAKHTRYIFLDELLSATSDRTTIRSELLNILLAGRDTTAALLSNMLFSLSHSPAILSRLRAEIAETVGTDVPTYEQLKDMKYLRAIIYESQRMYPIVPSNSREAIQDTFLPRGAGPDGNAPIFVPKGAYVAYHTYSMHRRPDIFGADAHVFRPERWLEPGFRPGWAYIPFSGGPRVCIGQNFALTEVGFVVTRLVQLFEIEGRGDGVWREKLTITCTGDGGCNVGLKRREV</sequence>
<dbReference type="PRINTS" id="PR00385">
    <property type="entry name" value="P450"/>
</dbReference>
<dbReference type="PROSITE" id="PS00086">
    <property type="entry name" value="CYTOCHROME_P450"/>
    <property type="match status" value="1"/>
</dbReference>
<proteinExistence type="inferred from homology"/>
<dbReference type="GO" id="GO:0004497">
    <property type="term" value="F:monooxygenase activity"/>
    <property type="evidence" value="ECO:0007669"/>
    <property type="project" value="UniProtKB-KW"/>
</dbReference>
<accession>A0A8K0RBE1</accession>
<keyword evidence="7 8" id="KW-0349">Heme</keyword>
<dbReference type="Proteomes" id="UP000813461">
    <property type="component" value="Unassembled WGS sequence"/>
</dbReference>
<dbReference type="Pfam" id="PF00067">
    <property type="entry name" value="p450"/>
    <property type="match status" value="1"/>
</dbReference>
<organism evidence="9 10">
    <name type="scientific">Paraphoma chrysanthemicola</name>
    <dbReference type="NCBI Taxonomy" id="798071"/>
    <lineage>
        <taxon>Eukaryota</taxon>
        <taxon>Fungi</taxon>
        <taxon>Dikarya</taxon>
        <taxon>Ascomycota</taxon>
        <taxon>Pezizomycotina</taxon>
        <taxon>Dothideomycetes</taxon>
        <taxon>Pleosporomycetidae</taxon>
        <taxon>Pleosporales</taxon>
        <taxon>Pleosporineae</taxon>
        <taxon>Phaeosphaeriaceae</taxon>
        <taxon>Paraphoma</taxon>
    </lineage>
</organism>
<reference evidence="9" key="1">
    <citation type="journal article" date="2021" name="Nat. Commun.">
        <title>Genetic determinants of endophytism in the Arabidopsis root mycobiome.</title>
        <authorList>
            <person name="Mesny F."/>
            <person name="Miyauchi S."/>
            <person name="Thiergart T."/>
            <person name="Pickel B."/>
            <person name="Atanasova L."/>
            <person name="Karlsson M."/>
            <person name="Huettel B."/>
            <person name="Barry K.W."/>
            <person name="Haridas S."/>
            <person name="Chen C."/>
            <person name="Bauer D."/>
            <person name="Andreopoulos W."/>
            <person name="Pangilinan J."/>
            <person name="LaButti K."/>
            <person name="Riley R."/>
            <person name="Lipzen A."/>
            <person name="Clum A."/>
            <person name="Drula E."/>
            <person name="Henrissat B."/>
            <person name="Kohler A."/>
            <person name="Grigoriev I.V."/>
            <person name="Martin F.M."/>
            <person name="Hacquard S."/>
        </authorList>
    </citation>
    <scope>NUCLEOTIDE SEQUENCE</scope>
    <source>
        <strain evidence="9">MPI-SDFR-AT-0120</strain>
    </source>
</reference>
<keyword evidence="6 8" id="KW-0503">Monooxygenase</keyword>
<dbReference type="InterPro" id="IPR036396">
    <property type="entry name" value="Cyt_P450_sf"/>
</dbReference>
<dbReference type="InterPro" id="IPR047146">
    <property type="entry name" value="Cyt_P450_E_CYP52_fungi"/>
</dbReference>
<comment type="caution">
    <text evidence="9">The sequence shown here is derived from an EMBL/GenBank/DDBJ whole genome shotgun (WGS) entry which is preliminary data.</text>
</comment>
<feature type="binding site" description="axial binding residue" evidence="7">
    <location>
        <position position="458"/>
    </location>
    <ligand>
        <name>heme</name>
        <dbReference type="ChEBI" id="CHEBI:30413"/>
    </ligand>
    <ligandPart>
        <name>Fe</name>
        <dbReference type="ChEBI" id="CHEBI:18248"/>
    </ligandPart>
</feature>
<dbReference type="PRINTS" id="PR00463">
    <property type="entry name" value="EP450I"/>
</dbReference>
<comment type="cofactor">
    <cofactor evidence="1 7">
        <name>heme</name>
        <dbReference type="ChEBI" id="CHEBI:30413"/>
    </cofactor>
</comment>
<dbReference type="AlphaFoldDB" id="A0A8K0RBE1"/>
<evidence type="ECO:0000256" key="5">
    <source>
        <dbReference type="ARBA" id="ARBA00023004"/>
    </source>
</evidence>
<dbReference type="SUPFAM" id="SSF48264">
    <property type="entry name" value="Cytochrome P450"/>
    <property type="match status" value="1"/>
</dbReference>
<dbReference type="GO" id="GO:0020037">
    <property type="term" value="F:heme binding"/>
    <property type="evidence" value="ECO:0007669"/>
    <property type="project" value="InterPro"/>
</dbReference>
<dbReference type="InterPro" id="IPR001128">
    <property type="entry name" value="Cyt_P450"/>
</dbReference>
<evidence type="ECO:0000256" key="4">
    <source>
        <dbReference type="ARBA" id="ARBA00023002"/>
    </source>
</evidence>
<dbReference type="InterPro" id="IPR017972">
    <property type="entry name" value="Cyt_P450_CS"/>
</dbReference>
<evidence type="ECO:0000256" key="7">
    <source>
        <dbReference type="PIRSR" id="PIRSR602401-1"/>
    </source>
</evidence>
<dbReference type="GO" id="GO:0016705">
    <property type="term" value="F:oxidoreductase activity, acting on paired donors, with incorporation or reduction of molecular oxygen"/>
    <property type="evidence" value="ECO:0007669"/>
    <property type="project" value="InterPro"/>
</dbReference>
<name>A0A8K0RBE1_9PLEO</name>
<dbReference type="Gene3D" id="1.10.630.10">
    <property type="entry name" value="Cytochrome P450"/>
    <property type="match status" value="1"/>
</dbReference>
<evidence type="ECO:0000256" key="1">
    <source>
        <dbReference type="ARBA" id="ARBA00001971"/>
    </source>
</evidence>
<evidence type="ECO:0000256" key="6">
    <source>
        <dbReference type="ARBA" id="ARBA00023033"/>
    </source>
</evidence>
<dbReference type="EMBL" id="JAGMVJ010000005">
    <property type="protein sequence ID" value="KAH7090760.1"/>
    <property type="molecule type" value="Genomic_DNA"/>
</dbReference>
<dbReference type="PANTHER" id="PTHR24287:SF17">
    <property type="entry name" value="P450, PUTATIVE (EUROFUNG)-RELATED"/>
    <property type="match status" value="1"/>
</dbReference>
<dbReference type="PANTHER" id="PTHR24287">
    <property type="entry name" value="P450, PUTATIVE (EUROFUNG)-RELATED"/>
    <property type="match status" value="1"/>
</dbReference>
<dbReference type="GO" id="GO:0005506">
    <property type="term" value="F:iron ion binding"/>
    <property type="evidence" value="ECO:0007669"/>
    <property type="project" value="InterPro"/>
</dbReference>
<evidence type="ECO:0000256" key="8">
    <source>
        <dbReference type="RuleBase" id="RU000461"/>
    </source>
</evidence>
<evidence type="ECO:0000313" key="9">
    <source>
        <dbReference type="EMBL" id="KAH7090760.1"/>
    </source>
</evidence>
<dbReference type="CDD" id="cd11063">
    <property type="entry name" value="CYP52"/>
    <property type="match status" value="1"/>
</dbReference>